<sequence length="358" mass="37445">MRETQFWGGLAAVAVATGALAAAGAAAEAVGTRRDRRRYPPPGRFVDADGVRLHVEERGAGLPGPTVVLENGMACPLEIWSWVQDAVGADAPVVAYDRAGLGRSSPSPRPRTAASSVAELRAALAAAGHAPPYVLVAHSYGGLLARHFASAHPDEVAGLVLADVSHPDQLTRSPRQQLGLTGVEQHLRDAELRAAVGLLRRTATAERLNLAGLPPERAASGVAASRARRTWTAAIAEFEAWTRLVNDEVRTSVLRRDVPVCVLVAERTLTEDPVHLVLQREIAALSDDHDVRVVAGADHFSLLTDAQHAAAVVGAVRDVLAAVRTGRPLASPPEPPGAEGPAVTPAPVAVGVAEEVAR</sequence>
<dbReference type="KEGG" id="celz:E5225_16840"/>
<evidence type="ECO:0000313" key="5">
    <source>
        <dbReference type="Proteomes" id="UP000296469"/>
    </source>
</evidence>
<dbReference type="EMBL" id="CP039291">
    <property type="protein sequence ID" value="QCB94982.1"/>
    <property type="molecule type" value="Genomic_DNA"/>
</dbReference>
<dbReference type="PRINTS" id="PR00111">
    <property type="entry name" value="ABHYDROLASE"/>
</dbReference>
<keyword evidence="4" id="KW-0378">Hydrolase</keyword>
<evidence type="ECO:0000256" key="2">
    <source>
        <dbReference type="SAM" id="SignalP"/>
    </source>
</evidence>
<dbReference type="GO" id="GO:0016020">
    <property type="term" value="C:membrane"/>
    <property type="evidence" value="ECO:0007669"/>
    <property type="project" value="TreeGrafter"/>
</dbReference>
<dbReference type="InterPro" id="IPR000073">
    <property type="entry name" value="AB_hydrolase_1"/>
</dbReference>
<feature type="signal peptide" evidence="2">
    <location>
        <begin position="1"/>
        <end position="21"/>
    </location>
</feature>
<dbReference type="Gene3D" id="3.40.50.1820">
    <property type="entry name" value="alpha/beta hydrolase"/>
    <property type="match status" value="1"/>
</dbReference>
<evidence type="ECO:0000313" key="4">
    <source>
        <dbReference type="EMBL" id="QCB94982.1"/>
    </source>
</evidence>
<keyword evidence="5" id="KW-1185">Reference proteome</keyword>
<dbReference type="InterPro" id="IPR029058">
    <property type="entry name" value="AB_hydrolase_fold"/>
</dbReference>
<dbReference type="SUPFAM" id="SSF53474">
    <property type="entry name" value="alpha/beta-Hydrolases"/>
    <property type="match status" value="1"/>
</dbReference>
<reference evidence="4 5" key="1">
    <citation type="submission" date="2019-04" db="EMBL/GenBank/DDBJ databases">
        <title>Isolation and identification of Cellulomonas shaoxiangyii sp. Nov. isolated from feces of the Tibetan antelopes (Pantholops hodgsonii) in the Qinghai-Tibet plateau of China.</title>
        <authorList>
            <person name="Tian Z."/>
        </authorList>
    </citation>
    <scope>NUCLEOTIDE SEQUENCE [LARGE SCALE GENOMIC DNA]</scope>
    <source>
        <strain evidence="4 5">Z28</strain>
    </source>
</reference>
<dbReference type="RefSeq" id="WP_135975511.1">
    <property type="nucleotide sequence ID" value="NZ_CP039291.1"/>
</dbReference>
<evidence type="ECO:0000256" key="1">
    <source>
        <dbReference type="SAM" id="MobiDB-lite"/>
    </source>
</evidence>
<dbReference type="Pfam" id="PF00561">
    <property type="entry name" value="Abhydrolase_1"/>
    <property type="match status" value="1"/>
</dbReference>
<name>A0A4P7SL87_9CELL</name>
<dbReference type="Proteomes" id="UP000296469">
    <property type="component" value="Chromosome"/>
</dbReference>
<accession>A0A4P7SL87</accession>
<dbReference type="InterPro" id="IPR050266">
    <property type="entry name" value="AB_hydrolase_sf"/>
</dbReference>
<dbReference type="AlphaFoldDB" id="A0A4P7SL87"/>
<keyword evidence="2" id="KW-0732">Signal</keyword>
<feature type="region of interest" description="Disordered" evidence="1">
    <location>
        <begin position="327"/>
        <end position="346"/>
    </location>
</feature>
<protein>
    <submittedName>
        <fullName evidence="4">Alpha/beta hydrolase</fullName>
    </submittedName>
</protein>
<dbReference type="GO" id="GO:0016787">
    <property type="term" value="F:hydrolase activity"/>
    <property type="evidence" value="ECO:0007669"/>
    <property type="project" value="UniProtKB-KW"/>
</dbReference>
<feature type="domain" description="AB hydrolase-1" evidence="3">
    <location>
        <begin position="65"/>
        <end position="304"/>
    </location>
</feature>
<dbReference type="PANTHER" id="PTHR43798">
    <property type="entry name" value="MONOACYLGLYCEROL LIPASE"/>
    <property type="match status" value="1"/>
</dbReference>
<evidence type="ECO:0000259" key="3">
    <source>
        <dbReference type="Pfam" id="PF00561"/>
    </source>
</evidence>
<gene>
    <name evidence="4" type="ORF">E5225_16840</name>
</gene>
<organism evidence="4 5">
    <name type="scientific">Cellulomonas shaoxiangyii</name>
    <dbReference type="NCBI Taxonomy" id="2566013"/>
    <lineage>
        <taxon>Bacteria</taxon>
        <taxon>Bacillati</taxon>
        <taxon>Actinomycetota</taxon>
        <taxon>Actinomycetes</taxon>
        <taxon>Micrococcales</taxon>
        <taxon>Cellulomonadaceae</taxon>
        <taxon>Cellulomonas</taxon>
    </lineage>
</organism>
<dbReference type="PANTHER" id="PTHR43798:SF33">
    <property type="entry name" value="HYDROLASE, PUTATIVE (AFU_ORTHOLOGUE AFUA_2G14860)-RELATED"/>
    <property type="match status" value="1"/>
</dbReference>
<dbReference type="OrthoDB" id="7185741at2"/>
<proteinExistence type="predicted"/>
<feature type="chain" id="PRO_5038338915" evidence="2">
    <location>
        <begin position="22"/>
        <end position="358"/>
    </location>
</feature>